<dbReference type="CDD" id="cd08899">
    <property type="entry name" value="SRPBCC_CalC_Aha1-like_6"/>
    <property type="match status" value="1"/>
</dbReference>
<protein>
    <submittedName>
        <fullName evidence="3">SRPBCC family protein</fullName>
    </submittedName>
</protein>
<evidence type="ECO:0000256" key="1">
    <source>
        <dbReference type="ARBA" id="ARBA00006817"/>
    </source>
</evidence>
<evidence type="ECO:0000313" key="3">
    <source>
        <dbReference type="EMBL" id="MFC4857590.1"/>
    </source>
</evidence>
<dbReference type="Pfam" id="PF08327">
    <property type="entry name" value="AHSA1"/>
    <property type="match status" value="1"/>
</dbReference>
<dbReference type="EMBL" id="JBHSIS010000020">
    <property type="protein sequence ID" value="MFC4857590.1"/>
    <property type="molecule type" value="Genomic_DNA"/>
</dbReference>
<dbReference type="InterPro" id="IPR023393">
    <property type="entry name" value="START-like_dom_sf"/>
</dbReference>
<dbReference type="InterPro" id="IPR013538">
    <property type="entry name" value="ASHA1/2-like_C"/>
</dbReference>
<accession>A0ABV9SB66</accession>
<organism evidence="3 4">
    <name type="scientific">Actinophytocola glycyrrhizae</name>
    <dbReference type="NCBI Taxonomy" id="2044873"/>
    <lineage>
        <taxon>Bacteria</taxon>
        <taxon>Bacillati</taxon>
        <taxon>Actinomycetota</taxon>
        <taxon>Actinomycetes</taxon>
        <taxon>Pseudonocardiales</taxon>
        <taxon>Pseudonocardiaceae</taxon>
    </lineage>
</organism>
<gene>
    <name evidence="3" type="ORF">ACFPCV_29175</name>
</gene>
<comment type="similarity">
    <text evidence="1">Belongs to the AHA1 family.</text>
</comment>
<sequence length="315" mass="34686">MSDATLHTVNGEPTLRFERRLRHSPAKVWRAVTDPAELAHWFPAAVEAQLRPGAPMRFTFPEEAVVDSEWDGEVLEVDEPRVFMFRWSADVLRIELIPDGDGCRLVFTQTIGGGQVGLLGAGRTAAGWDTCLDTLVARLDGTSAPEGSDWLPPMEHYIRKFGLGEGTATTTGDGWELRFARDLVWKPPADVWQVLTDGTVGEKPPVQATNGIVPAGRVVRAQAPKVLAYEWLHDGEPAGTVRWELFSDQELGVRVELTQTVPAHLGEVLPQAMAAWHLQLELFFAAIMGEVRCAWSADRITELTKHYAGATRSSA</sequence>
<feature type="domain" description="Activator of Hsp90 ATPase homologue 1/2-like C-terminal" evidence="2">
    <location>
        <begin position="23"/>
        <end position="139"/>
    </location>
</feature>
<comment type="caution">
    <text evidence="3">The sequence shown here is derived from an EMBL/GenBank/DDBJ whole genome shotgun (WGS) entry which is preliminary data.</text>
</comment>
<dbReference type="Gene3D" id="3.30.530.20">
    <property type="match status" value="2"/>
</dbReference>
<keyword evidence="4" id="KW-1185">Reference proteome</keyword>
<name>A0ABV9SB66_9PSEU</name>
<dbReference type="Proteomes" id="UP001595859">
    <property type="component" value="Unassembled WGS sequence"/>
</dbReference>
<dbReference type="RefSeq" id="WP_378059581.1">
    <property type="nucleotide sequence ID" value="NZ_JBHSIS010000020.1"/>
</dbReference>
<proteinExistence type="inferred from homology"/>
<reference evidence="4" key="1">
    <citation type="journal article" date="2019" name="Int. J. Syst. Evol. Microbiol.">
        <title>The Global Catalogue of Microorganisms (GCM) 10K type strain sequencing project: providing services to taxonomists for standard genome sequencing and annotation.</title>
        <authorList>
            <consortium name="The Broad Institute Genomics Platform"/>
            <consortium name="The Broad Institute Genome Sequencing Center for Infectious Disease"/>
            <person name="Wu L."/>
            <person name="Ma J."/>
        </authorList>
    </citation>
    <scope>NUCLEOTIDE SEQUENCE [LARGE SCALE GENOMIC DNA]</scope>
    <source>
        <strain evidence="4">ZS-22-S1</strain>
    </source>
</reference>
<evidence type="ECO:0000259" key="2">
    <source>
        <dbReference type="Pfam" id="PF08327"/>
    </source>
</evidence>
<evidence type="ECO:0000313" key="4">
    <source>
        <dbReference type="Proteomes" id="UP001595859"/>
    </source>
</evidence>
<dbReference type="SUPFAM" id="SSF55961">
    <property type="entry name" value="Bet v1-like"/>
    <property type="match status" value="2"/>
</dbReference>